<dbReference type="GO" id="GO:0005794">
    <property type="term" value="C:Golgi apparatus"/>
    <property type="evidence" value="ECO:0007669"/>
    <property type="project" value="TreeGrafter"/>
</dbReference>
<dbReference type="Gene3D" id="1.20.58.400">
    <property type="entry name" value="t-snare proteins"/>
    <property type="match status" value="1"/>
</dbReference>
<keyword evidence="5" id="KW-0653">Protein transport</keyword>
<dbReference type="SUPFAM" id="SSF47661">
    <property type="entry name" value="t-snare proteins"/>
    <property type="match status" value="1"/>
</dbReference>
<evidence type="ECO:0000259" key="11">
    <source>
        <dbReference type="Pfam" id="PF05008"/>
    </source>
</evidence>
<comment type="similarity">
    <text evidence="2">Belongs to the VTI1 family.</text>
</comment>
<evidence type="ECO:0000256" key="9">
    <source>
        <dbReference type="SAM" id="Coils"/>
    </source>
</evidence>
<dbReference type="PANTHER" id="PTHR21230">
    <property type="entry name" value="VESICLE TRANSPORT V-SNARE PROTEIN VTI1-RELATED"/>
    <property type="match status" value="1"/>
</dbReference>
<dbReference type="GO" id="GO:0006886">
    <property type="term" value="P:intracellular protein transport"/>
    <property type="evidence" value="ECO:0007669"/>
    <property type="project" value="InterPro"/>
</dbReference>
<dbReference type="AlphaFoldDB" id="A0AAD2D6B2"/>
<evidence type="ECO:0000256" key="2">
    <source>
        <dbReference type="ARBA" id="ARBA00006108"/>
    </source>
</evidence>
<evidence type="ECO:0000256" key="8">
    <source>
        <dbReference type="ARBA" id="ARBA00023136"/>
    </source>
</evidence>
<evidence type="ECO:0000256" key="10">
    <source>
        <dbReference type="SAM" id="Phobius"/>
    </source>
</evidence>
<dbReference type="InterPro" id="IPR010989">
    <property type="entry name" value="SNARE"/>
</dbReference>
<gene>
    <name evidence="12" type="ORF">ECRASSUSDP1_LOCUS22683</name>
</gene>
<keyword evidence="3" id="KW-0813">Transport</keyword>
<dbReference type="EMBL" id="CAMPGE010023273">
    <property type="protein sequence ID" value="CAI2381233.1"/>
    <property type="molecule type" value="Genomic_DNA"/>
</dbReference>
<dbReference type="GO" id="GO:0000149">
    <property type="term" value="F:SNARE binding"/>
    <property type="evidence" value="ECO:0007669"/>
    <property type="project" value="TreeGrafter"/>
</dbReference>
<evidence type="ECO:0000256" key="6">
    <source>
        <dbReference type="ARBA" id="ARBA00022989"/>
    </source>
</evidence>
<dbReference type="InterPro" id="IPR007705">
    <property type="entry name" value="Vesicle_trsprt_v-SNARE_N"/>
</dbReference>
<evidence type="ECO:0000256" key="5">
    <source>
        <dbReference type="ARBA" id="ARBA00022927"/>
    </source>
</evidence>
<evidence type="ECO:0000313" key="13">
    <source>
        <dbReference type="Proteomes" id="UP001295684"/>
    </source>
</evidence>
<reference evidence="12" key="1">
    <citation type="submission" date="2023-07" db="EMBL/GenBank/DDBJ databases">
        <authorList>
            <consortium name="AG Swart"/>
            <person name="Singh M."/>
            <person name="Singh A."/>
            <person name="Seah K."/>
            <person name="Emmerich C."/>
        </authorList>
    </citation>
    <scope>NUCLEOTIDE SEQUENCE</scope>
    <source>
        <strain evidence="12">DP1</strain>
    </source>
</reference>
<evidence type="ECO:0000256" key="1">
    <source>
        <dbReference type="ARBA" id="ARBA00004211"/>
    </source>
</evidence>
<dbReference type="Pfam" id="PF05008">
    <property type="entry name" value="V-SNARE"/>
    <property type="match status" value="1"/>
</dbReference>
<keyword evidence="7 9" id="KW-0175">Coiled coil</keyword>
<dbReference type="Gene3D" id="1.20.5.110">
    <property type="match status" value="1"/>
</dbReference>
<organism evidence="12 13">
    <name type="scientific">Euplotes crassus</name>
    <dbReference type="NCBI Taxonomy" id="5936"/>
    <lineage>
        <taxon>Eukaryota</taxon>
        <taxon>Sar</taxon>
        <taxon>Alveolata</taxon>
        <taxon>Ciliophora</taxon>
        <taxon>Intramacronucleata</taxon>
        <taxon>Spirotrichea</taxon>
        <taxon>Hypotrichia</taxon>
        <taxon>Euplotida</taxon>
        <taxon>Euplotidae</taxon>
        <taxon>Moneuplotes</taxon>
    </lineage>
</organism>
<evidence type="ECO:0000256" key="7">
    <source>
        <dbReference type="ARBA" id="ARBA00023054"/>
    </source>
</evidence>
<feature type="transmembrane region" description="Helical" evidence="10">
    <location>
        <begin position="194"/>
        <end position="213"/>
    </location>
</feature>
<dbReference type="Proteomes" id="UP001295684">
    <property type="component" value="Unassembled WGS sequence"/>
</dbReference>
<evidence type="ECO:0000313" key="12">
    <source>
        <dbReference type="EMBL" id="CAI2381233.1"/>
    </source>
</evidence>
<keyword evidence="13" id="KW-1185">Reference proteome</keyword>
<comment type="subcellular location">
    <subcellularLocation>
        <location evidence="1">Membrane</location>
        <topology evidence="1">Single-pass type IV membrane protein</topology>
    </subcellularLocation>
</comment>
<keyword evidence="6 10" id="KW-1133">Transmembrane helix</keyword>
<protein>
    <recommendedName>
        <fullName evidence="11">Vesicle transport v-SNARE N-terminal domain-containing protein</fullName>
    </recommendedName>
</protein>
<dbReference type="InterPro" id="IPR038407">
    <property type="entry name" value="v-SNARE_N_sf"/>
</dbReference>
<dbReference type="GO" id="GO:0031902">
    <property type="term" value="C:late endosome membrane"/>
    <property type="evidence" value="ECO:0007669"/>
    <property type="project" value="TreeGrafter"/>
</dbReference>
<proteinExistence type="inferred from homology"/>
<dbReference type="GO" id="GO:0012507">
    <property type="term" value="C:ER to Golgi transport vesicle membrane"/>
    <property type="evidence" value="ECO:0007669"/>
    <property type="project" value="TreeGrafter"/>
</dbReference>
<comment type="caution">
    <text evidence="12">The sequence shown here is derived from an EMBL/GenBank/DDBJ whole genome shotgun (WGS) entry which is preliminary data.</text>
</comment>
<sequence>MATEFEASKDHFEKNIDMAREAIGDMNLVSNIAEKKSFLQDSKKLLEECKKNIQQMEYYWQTLDPSEKGYYKGELTEFKHQYEGLKNDFNEYQEAIKRDQDDEESDELTKLQANTRDKLLTGVGKLSDQHKQLDGIVKNGHETTEILRGANRNLVGQRGHIENAGRNNMVAQNELTRADRVVKKMRLREFCYKLILYLIIVGLFGGYIIVLIFKLK</sequence>
<accession>A0AAD2D6B2</accession>
<evidence type="ECO:0000256" key="3">
    <source>
        <dbReference type="ARBA" id="ARBA00022448"/>
    </source>
</evidence>
<evidence type="ECO:0000256" key="4">
    <source>
        <dbReference type="ARBA" id="ARBA00022692"/>
    </source>
</evidence>
<dbReference type="GO" id="GO:0005789">
    <property type="term" value="C:endoplasmic reticulum membrane"/>
    <property type="evidence" value="ECO:0007669"/>
    <property type="project" value="TreeGrafter"/>
</dbReference>
<dbReference type="GO" id="GO:0006906">
    <property type="term" value="P:vesicle fusion"/>
    <property type="evidence" value="ECO:0007669"/>
    <property type="project" value="TreeGrafter"/>
</dbReference>
<keyword evidence="4 10" id="KW-0812">Transmembrane</keyword>
<feature type="domain" description="Vesicle transport v-SNARE N-terminal" evidence="11">
    <location>
        <begin position="1"/>
        <end position="91"/>
    </location>
</feature>
<name>A0AAD2D6B2_EUPCR</name>
<feature type="coiled-coil region" evidence="9">
    <location>
        <begin position="75"/>
        <end position="102"/>
    </location>
</feature>
<keyword evidence="8 10" id="KW-0472">Membrane</keyword>
<dbReference type="GO" id="GO:0005484">
    <property type="term" value="F:SNAP receptor activity"/>
    <property type="evidence" value="ECO:0007669"/>
    <property type="project" value="TreeGrafter"/>
</dbReference>
<dbReference type="GO" id="GO:0031201">
    <property type="term" value="C:SNARE complex"/>
    <property type="evidence" value="ECO:0007669"/>
    <property type="project" value="TreeGrafter"/>
</dbReference>